<dbReference type="EMBL" id="CP009526">
    <property type="protein sequence ID" value="AKB51644.1"/>
    <property type="molecule type" value="Genomic_DNA"/>
</dbReference>
<evidence type="ECO:0000259" key="1">
    <source>
        <dbReference type="Pfam" id="PF08241"/>
    </source>
</evidence>
<protein>
    <submittedName>
        <fullName evidence="2">Biotin biosynthesis protein BioC</fullName>
    </submittedName>
</protein>
<evidence type="ECO:0000313" key="2">
    <source>
        <dbReference type="EMBL" id="AKB51644.1"/>
    </source>
</evidence>
<dbReference type="Gene3D" id="3.40.50.150">
    <property type="entry name" value="Vaccinia Virus protein VP39"/>
    <property type="match status" value="1"/>
</dbReference>
<dbReference type="PATRIC" id="fig|1434109.4.peg.3085"/>
<name>A0A0E3QMQ4_METBA</name>
<dbReference type="GeneID" id="68903977"/>
<proteinExistence type="predicted"/>
<reference evidence="2 3" key="1">
    <citation type="submission" date="2014-07" db="EMBL/GenBank/DDBJ databases">
        <title>Methanogenic archaea and the global carbon cycle.</title>
        <authorList>
            <person name="Henriksen J.R."/>
            <person name="Luke J."/>
            <person name="Reinhart S."/>
            <person name="Benedict M.N."/>
            <person name="Youngblut N.D."/>
            <person name="Metcalf M.E."/>
            <person name="Whitaker R.J."/>
            <person name="Metcalf W.W."/>
        </authorList>
    </citation>
    <scope>NUCLEOTIDE SEQUENCE [LARGE SCALE GENOMIC DNA]</scope>
    <source>
        <strain evidence="2 3">Wiesmoor</strain>
    </source>
</reference>
<dbReference type="RefSeq" id="WP_230669747.1">
    <property type="nucleotide sequence ID" value="NZ_CP009526.1"/>
</dbReference>
<dbReference type="SUPFAM" id="SSF53335">
    <property type="entry name" value="S-adenosyl-L-methionine-dependent methyltransferases"/>
    <property type="match status" value="1"/>
</dbReference>
<dbReference type="GO" id="GO:0008757">
    <property type="term" value="F:S-adenosylmethionine-dependent methyltransferase activity"/>
    <property type="evidence" value="ECO:0007669"/>
    <property type="project" value="InterPro"/>
</dbReference>
<dbReference type="AlphaFoldDB" id="A0A0E3QMQ4"/>
<sequence length="73" mass="8256">MHISAPHSTGCSSFHWVDDKKIALNEIYRVLRPGGTVGMTTLDRNSPNTMKALVDPILAKYGIEKRHEWHRGI</sequence>
<dbReference type="HOGENOM" id="CLU_2695748_0_0_2"/>
<dbReference type="KEGG" id="mbw:MSBRW_2391"/>
<dbReference type="Proteomes" id="UP000033038">
    <property type="component" value="Chromosome"/>
</dbReference>
<organism evidence="2 3">
    <name type="scientific">Methanosarcina barkeri str. Wiesmoor</name>
    <dbReference type="NCBI Taxonomy" id="1434109"/>
    <lineage>
        <taxon>Archaea</taxon>
        <taxon>Methanobacteriati</taxon>
        <taxon>Methanobacteriota</taxon>
        <taxon>Stenosarchaea group</taxon>
        <taxon>Methanomicrobia</taxon>
        <taxon>Methanosarcinales</taxon>
        <taxon>Methanosarcinaceae</taxon>
        <taxon>Methanosarcina</taxon>
    </lineage>
</organism>
<dbReference type="InterPro" id="IPR029063">
    <property type="entry name" value="SAM-dependent_MTases_sf"/>
</dbReference>
<gene>
    <name evidence="2" type="ORF">MSBRW_2391</name>
</gene>
<dbReference type="Pfam" id="PF08241">
    <property type="entry name" value="Methyltransf_11"/>
    <property type="match status" value="1"/>
</dbReference>
<evidence type="ECO:0000313" key="3">
    <source>
        <dbReference type="Proteomes" id="UP000033038"/>
    </source>
</evidence>
<feature type="domain" description="Methyltransferase type 11" evidence="1">
    <location>
        <begin position="12"/>
        <end position="37"/>
    </location>
</feature>
<accession>A0A0E3QMQ4</accession>
<dbReference type="InterPro" id="IPR013216">
    <property type="entry name" value="Methyltransf_11"/>
</dbReference>